<reference evidence="3 4" key="1">
    <citation type="submission" date="2024-04" db="EMBL/GenBank/DDBJ databases">
        <title>Genome sequencing and metabolic network reconstruction of aminoacids and betaine degradation by Anoxynatronum sibiricum.</title>
        <authorList>
            <person name="Detkova E.N."/>
            <person name="Boltjanskaja Y.V."/>
            <person name="Mardanov A.V."/>
            <person name="Kevbrin V."/>
        </authorList>
    </citation>
    <scope>NUCLEOTIDE SEQUENCE [LARGE SCALE GENOMIC DNA]</scope>
    <source>
        <strain evidence="3 4">Z-7981</strain>
    </source>
</reference>
<dbReference type="RefSeq" id="WP_343187280.1">
    <property type="nucleotide sequence ID" value="NZ_JBCITM010000025.1"/>
</dbReference>
<keyword evidence="1" id="KW-1133">Transmembrane helix</keyword>
<feature type="transmembrane region" description="Helical" evidence="1">
    <location>
        <begin position="75"/>
        <end position="100"/>
    </location>
</feature>
<dbReference type="Proteomes" id="UP001407405">
    <property type="component" value="Unassembled WGS sequence"/>
</dbReference>
<organism evidence="3 4">
    <name type="scientific">Anoxynatronum sibiricum</name>
    <dbReference type="NCBI Taxonomy" id="210623"/>
    <lineage>
        <taxon>Bacteria</taxon>
        <taxon>Bacillati</taxon>
        <taxon>Bacillota</taxon>
        <taxon>Clostridia</taxon>
        <taxon>Eubacteriales</taxon>
        <taxon>Clostridiaceae</taxon>
        <taxon>Anoxynatronum</taxon>
    </lineage>
</organism>
<keyword evidence="4" id="KW-1185">Reference proteome</keyword>
<evidence type="ECO:0000313" key="4">
    <source>
        <dbReference type="Proteomes" id="UP001407405"/>
    </source>
</evidence>
<accession>A0ABU9VY16</accession>
<feature type="transmembrane region" description="Helical" evidence="1">
    <location>
        <begin position="357"/>
        <end position="380"/>
    </location>
</feature>
<feature type="transmembrane region" description="Helical" evidence="1">
    <location>
        <begin position="140"/>
        <end position="163"/>
    </location>
</feature>
<dbReference type="PANTHER" id="PTHR35342:SF5">
    <property type="entry name" value="TRICARBOXYLIC TRANSPORT PROTEIN"/>
    <property type="match status" value="1"/>
</dbReference>
<feature type="transmembrane region" description="Helical" evidence="1">
    <location>
        <begin position="324"/>
        <end position="345"/>
    </location>
</feature>
<feature type="transmembrane region" description="Helical" evidence="1">
    <location>
        <begin position="112"/>
        <end position="134"/>
    </location>
</feature>
<proteinExistence type="predicted"/>
<feature type="transmembrane region" description="Helical" evidence="1">
    <location>
        <begin position="47"/>
        <end position="69"/>
    </location>
</feature>
<dbReference type="EMBL" id="JBCITM010000025">
    <property type="protein sequence ID" value="MEN1761999.1"/>
    <property type="molecule type" value="Genomic_DNA"/>
</dbReference>
<feature type="domain" description="DUF112" evidence="2">
    <location>
        <begin position="22"/>
        <end position="441"/>
    </location>
</feature>
<keyword evidence="1" id="KW-0812">Transmembrane</keyword>
<dbReference type="PANTHER" id="PTHR35342">
    <property type="entry name" value="TRICARBOXYLIC TRANSPORT PROTEIN"/>
    <property type="match status" value="1"/>
</dbReference>
<feature type="transmembrane region" description="Helical" evidence="1">
    <location>
        <begin position="170"/>
        <end position="188"/>
    </location>
</feature>
<evidence type="ECO:0000259" key="2">
    <source>
        <dbReference type="Pfam" id="PF01970"/>
    </source>
</evidence>
<evidence type="ECO:0000256" key="1">
    <source>
        <dbReference type="SAM" id="Phobius"/>
    </source>
</evidence>
<feature type="transmembrane region" description="Helical" evidence="1">
    <location>
        <begin position="416"/>
        <end position="445"/>
    </location>
</feature>
<gene>
    <name evidence="3" type="ORF">AAIG11_16035</name>
</gene>
<name>A0ABU9VY16_9CLOT</name>
<dbReference type="Pfam" id="PF01970">
    <property type="entry name" value="TctA"/>
    <property type="match status" value="1"/>
</dbReference>
<feature type="transmembrane region" description="Helical" evidence="1">
    <location>
        <begin position="386"/>
        <end position="409"/>
    </location>
</feature>
<feature type="transmembrane region" description="Helical" evidence="1">
    <location>
        <begin position="200"/>
        <end position="223"/>
    </location>
</feature>
<protein>
    <submittedName>
        <fullName evidence="3">Tripartite tricarboxylate transporter permease</fullName>
    </submittedName>
</protein>
<comment type="caution">
    <text evidence="3">The sequence shown here is derived from an EMBL/GenBank/DDBJ whole genome shotgun (WGS) entry which is preliminary data.</text>
</comment>
<sequence>MNFINSAAMMDGLTMILNWQVLAAIFLGLVVGICLGGIPGIKGTTGIAILLPFVYFFDPIISIMFLSSIYTGSGYGGGVTAVLLGIPGSSGGVATVFDGYEMTQNGRQNEALGIGLMSSAIGCLVSYVFVLFTIQSIGKIVLKFGPAEILMVIFFAIAIIGLLKGDLFKSLLMGSFGLLLGTIGSTAYGSPRGTFGIFELYEGISLAPMTVGVLALSQILMIINKKNIFREDAIVQTEFADILKGFKFPFSDKINAIRSALAGIIIGLLPAAGSGIAATVSYGFAQNYSKNKENFGKGEPAGLVAAETSNNAAEGGAMATMMAFGIPGSGASALIMAAFLMVGLVPGPYLMRENMDIAYAVIWGNIITAFFLVAAGLIFIKYFSKIVFVPTQILSSIVIVLAVVGAFSMRHLYIDIYILGIFTVFAFLLRLADYSVLALVLGFILGNGMDREMTRTITMYSGRYEVLLQRPVFVLLALLNLAVLLTPLFKLVYRKIKSSAEMTQ</sequence>
<keyword evidence="1" id="KW-0472">Membrane</keyword>
<dbReference type="InterPro" id="IPR002823">
    <property type="entry name" value="DUF112_TM"/>
</dbReference>
<feature type="transmembrane region" description="Helical" evidence="1">
    <location>
        <begin position="16"/>
        <end position="35"/>
    </location>
</feature>
<feature type="transmembrane region" description="Helical" evidence="1">
    <location>
        <begin position="472"/>
        <end position="493"/>
    </location>
</feature>
<evidence type="ECO:0000313" key="3">
    <source>
        <dbReference type="EMBL" id="MEN1761999.1"/>
    </source>
</evidence>
<feature type="transmembrane region" description="Helical" evidence="1">
    <location>
        <begin position="260"/>
        <end position="285"/>
    </location>
</feature>